<dbReference type="EMBL" id="CAADRP010001530">
    <property type="protein sequence ID" value="VFU39504.1"/>
    <property type="molecule type" value="Genomic_DNA"/>
</dbReference>
<organism evidence="1">
    <name type="scientific">Salix viminalis</name>
    <name type="common">Common osier</name>
    <name type="synonym">Basket willow</name>
    <dbReference type="NCBI Taxonomy" id="40686"/>
    <lineage>
        <taxon>Eukaryota</taxon>
        <taxon>Viridiplantae</taxon>
        <taxon>Streptophyta</taxon>
        <taxon>Embryophyta</taxon>
        <taxon>Tracheophyta</taxon>
        <taxon>Spermatophyta</taxon>
        <taxon>Magnoliopsida</taxon>
        <taxon>eudicotyledons</taxon>
        <taxon>Gunneridae</taxon>
        <taxon>Pentapetalae</taxon>
        <taxon>rosids</taxon>
        <taxon>fabids</taxon>
        <taxon>Malpighiales</taxon>
        <taxon>Salicaceae</taxon>
        <taxon>Saliceae</taxon>
        <taxon>Salix</taxon>
    </lineage>
</organism>
<accession>A0A6N2LV49</accession>
<proteinExistence type="predicted"/>
<name>A0A6N2LV49_SALVM</name>
<dbReference type="AlphaFoldDB" id="A0A6N2LV49"/>
<protein>
    <submittedName>
        <fullName evidence="1">Uncharacterized protein</fullName>
    </submittedName>
</protein>
<reference evidence="1" key="1">
    <citation type="submission" date="2019-03" db="EMBL/GenBank/DDBJ databases">
        <authorList>
            <person name="Mank J."/>
            <person name="Almeida P."/>
        </authorList>
    </citation>
    <scope>NUCLEOTIDE SEQUENCE</scope>
    <source>
        <strain evidence="1">78183</strain>
    </source>
</reference>
<gene>
    <name evidence="1" type="ORF">SVIM_LOCUS219703</name>
</gene>
<sequence length="80" mass="9494">MELKDVLFIEILNPQIYSFLPRKSQSCVILVWLPGLLHLQSLSFVRLSREHLATWLLSISNMGKYLIRPMCMLLVWSYWN</sequence>
<evidence type="ECO:0000313" key="1">
    <source>
        <dbReference type="EMBL" id="VFU39504.1"/>
    </source>
</evidence>